<evidence type="ECO:0000313" key="1">
    <source>
        <dbReference type="EMBL" id="AMP35162.1"/>
    </source>
</evidence>
<name>A0A142BQ04_ENTCL</name>
<proteinExistence type="predicted"/>
<accession>A0A142BQ04</accession>
<dbReference type="AlphaFoldDB" id="A0A142BQ04"/>
<reference evidence="1" key="1">
    <citation type="journal article" date="2016" name="Antimicrob. Agents Chemother.">
        <title>Genomic characterization of Enterobacter cloacae isolates from China that co-produce KPC-3 and NDM-1 carbapenemases.</title>
        <authorList>
            <person name="Du H."/>
            <person name="Chen L."/>
            <person name="Chavda K.D."/>
            <person name="Pandey R."/>
            <person name="Zhang H."/>
            <person name="Xie X."/>
            <person name="Tang Y.W."/>
            <person name="Kreiswirth B.N."/>
        </authorList>
    </citation>
    <scope>NUCLEOTIDE SEQUENCE</scope>
    <source>
        <strain evidence="1">SZECL1</strain>
        <plasmid evidence="1">pKPC3_SZ</plasmid>
    </source>
</reference>
<geneLocation type="plasmid" evidence="1">
    <name>pKPC3_SZ</name>
</geneLocation>
<sequence>MKDEMNFCDEEKFLQAFWNEADHLSGVDYFDVVNAGLNPKKYHYPESSMVNRPVQLDFKIWNRSRLCCYFRELDTGNTLKLNLFYRARHKGRYAPEDGEIDFKQAGILGDCFYITISINNSGNPKFEKAEVLLEEGYDDF</sequence>
<keyword evidence="1" id="KW-0614">Plasmid</keyword>
<protein>
    <submittedName>
        <fullName evidence="1">Uncharacterized protein</fullName>
    </submittedName>
</protein>
<dbReference type="EMBL" id="KU302800">
    <property type="protein sequence ID" value="AMP35162.1"/>
    <property type="molecule type" value="Genomic_DNA"/>
</dbReference>
<organism evidence="1">
    <name type="scientific">Enterobacter cloacae</name>
    <dbReference type="NCBI Taxonomy" id="550"/>
    <lineage>
        <taxon>Bacteria</taxon>
        <taxon>Pseudomonadati</taxon>
        <taxon>Pseudomonadota</taxon>
        <taxon>Gammaproteobacteria</taxon>
        <taxon>Enterobacterales</taxon>
        <taxon>Enterobacteriaceae</taxon>
        <taxon>Enterobacter</taxon>
        <taxon>Enterobacter cloacae complex</taxon>
    </lineage>
</organism>